<dbReference type="RefSeq" id="XP_026913034.2">
    <property type="nucleotide sequence ID" value="XM_027057233.2"/>
</dbReference>
<feature type="compositionally biased region" description="Basic residues" evidence="1">
    <location>
        <begin position="134"/>
        <end position="144"/>
    </location>
</feature>
<feature type="compositionally biased region" description="Basic and acidic residues" evidence="1">
    <location>
        <begin position="163"/>
        <end position="178"/>
    </location>
</feature>
<reference evidence="3 4" key="1">
    <citation type="submission" date="2025-05" db="UniProtKB">
        <authorList>
            <consortium name="RefSeq"/>
        </authorList>
    </citation>
    <scope>IDENTIFICATION</scope>
    <source>
        <tissue evidence="3 4">Blood</tissue>
    </source>
</reference>
<proteinExistence type="predicted"/>
<feature type="region of interest" description="Disordered" evidence="1">
    <location>
        <begin position="14"/>
        <end position="119"/>
    </location>
</feature>
<dbReference type="GO" id="GO:0004930">
    <property type="term" value="F:G protein-coupled receptor activity"/>
    <property type="evidence" value="ECO:0007669"/>
    <property type="project" value="UniProtKB-KW"/>
</dbReference>
<dbReference type="GeneID" id="106980070"/>
<evidence type="ECO:0000313" key="4">
    <source>
        <dbReference type="RefSeq" id="XP_026913035.2"/>
    </source>
</evidence>
<evidence type="ECO:0000313" key="3">
    <source>
        <dbReference type="RefSeq" id="XP_026913034.2"/>
    </source>
</evidence>
<dbReference type="AlphaFoldDB" id="A0A6J1Z8D5"/>
<dbReference type="GO" id="GO:0005886">
    <property type="term" value="C:plasma membrane"/>
    <property type="evidence" value="ECO:0007669"/>
    <property type="project" value="UniProtKB-SubCell"/>
</dbReference>
<feature type="region of interest" description="Disordered" evidence="1">
    <location>
        <begin position="134"/>
        <end position="195"/>
    </location>
</feature>
<sequence>MGAVRRLGYVPAQRWGASQRRERRSGAGWQHLSYLCPGEGATRPGEEREERPETRERSSPGVGWTAASRISASPPAPSLFTCLRPLSPPPQPSRPETRRAPLRGSFGYPGGGNPSADWEARRSPAMLLTFCSSSRRRRRRRLGRHTASSSSSSSSASKRRFLQRREVLCQESSGRDWRGPCSLGSAAGARAQPFV</sequence>
<keyword evidence="2" id="KW-1185">Reference proteome</keyword>
<feature type="compositionally biased region" description="Low complexity" evidence="1">
    <location>
        <begin position="147"/>
        <end position="156"/>
    </location>
</feature>
<gene>
    <name evidence="3 4" type="primary">LOC106980070</name>
</gene>
<evidence type="ECO:0000256" key="1">
    <source>
        <dbReference type="SAM" id="MobiDB-lite"/>
    </source>
</evidence>
<name>A0A6J1Z8D5_ACIJB</name>
<organism evidence="2 3">
    <name type="scientific">Acinonyx jubatus</name>
    <name type="common">Cheetah</name>
    <dbReference type="NCBI Taxonomy" id="32536"/>
    <lineage>
        <taxon>Eukaryota</taxon>
        <taxon>Metazoa</taxon>
        <taxon>Chordata</taxon>
        <taxon>Craniata</taxon>
        <taxon>Vertebrata</taxon>
        <taxon>Euteleostomi</taxon>
        <taxon>Mammalia</taxon>
        <taxon>Eutheria</taxon>
        <taxon>Laurasiatheria</taxon>
        <taxon>Carnivora</taxon>
        <taxon>Feliformia</taxon>
        <taxon>Felidae</taxon>
        <taxon>Felinae</taxon>
        <taxon>Acinonyx</taxon>
    </lineage>
</organism>
<protein>
    <submittedName>
        <fullName evidence="3 4">Uncharacterized protein LOC106980070</fullName>
    </submittedName>
</protein>
<dbReference type="KEGG" id="aju:106980070"/>
<accession>A0A6J1Z8D5</accession>
<evidence type="ECO:0000313" key="2">
    <source>
        <dbReference type="Proteomes" id="UP001652583"/>
    </source>
</evidence>
<feature type="compositionally biased region" description="Basic and acidic residues" evidence="1">
    <location>
        <begin position="44"/>
        <end position="58"/>
    </location>
</feature>
<dbReference type="Proteomes" id="UP001652583">
    <property type="component" value="Chromosome B2"/>
</dbReference>
<dbReference type="RefSeq" id="XP_026913035.2">
    <property type="nucleotide sequence ID" value="XM_027057234.2"/>
</dbReference>